<evidence type="ECO:0000256" key="1">
    <source>
        <dbReference type="SAM" id="MobiDB-lite"/>
    </source>
</evidence>
<dbReference type="Gene3D" id="3.30.70.270">
    <property type="match status" value="1"/>
</dbReference>
<keyword evidence="3" id="KW-0808">Transferase</keyword>
<evidence type="ECO:0000313" key="4">
    <source>
        <dbReference type="Proteomes" id="UP001454086"/>
    </source>
</evidence>
<comment type="caution">
    <text evidence="3">The sequence shown here is derived from an EMBL/GenBank/DDBJ whole genome shotgun (WGS) entry which is preliminary data.</text>
</comment>
<dbReference type="InterPro" id="IPR043128">
    <property type="entry name" value="Rev_trsase/Diguanyl_cyclase"/>
</dbReference>
<gene>
    <name evidence="3" type="ORF">WMQ36_04440</name>
</gene>
<dbReference type="PANTHER" id="PTHR45138">
    <property type="entry name" value="REGULATORY COMPONENTS OF SENSORY TRANSDUCTION SYSTEM"/>
    <property type="match status" value="1"/>
</dbReference>
<organism evidence="3 4">
    <name type="scientific">Enterocloster hominis</name>
    <name type="common">ex Hitch et al. 2024</name>
    <dbReference type="NCBI Taxonomy" id="1917870"/>
    <lineage>
        <taxon>Bacteria</taxon>
        <taxon>Bacillati</taxon>
        <taxon>Bacillota</taxon>
        <taxon>Clostridia</taxon>
        <taxon>Lachnospirales</taxon>
        <taxon>Lachnospiraceae</taxon>
        <taxon>Enterocloster</taxon>
    </lineage>
</organism>
<dbReference type="EMBL" id="JBBMFM010000010">
    <property type="protein sequence ID" value="MEQ2424211.1"/>
    <property type="molecule type" value="Genomic_DNA"/>
</dbReference>
<dbReference type="SUPFAM" id="SSF55073">
    <property type="entry name" value="Nucleotide cyclase"/>
    <property type="match status" value="1"/>
</dbReference>
<evidence type="ECO:0000259" key="2">
    <source>
        <dbReference type="PROSITE" id="PS50887"/>
    </source>
</evidence>
<keyword evidence="3" id="KW-0548">Nucleotidyltransferase</keyword>
<dbReference type="GO" id="GO:0052621">
    <property type="term" value="F:diguanylate cyclase activity"/>
    <property type="evidence" value="ECO:0007669"/>
    <property type="project" value="UniProtKB-EC"/>
</dbReference>
<feature type="domain" description="GGDEF" evidence="2">
    <location>
        <begin position="59"/>
        <end position="190"/>
    </location>
</feature>
<feature type="compositionally biased region" description="Polar residues" evidence="1">
    <location>
        <begin position="344"/>
        <end position="354"/>
    </location>
</feature>
<dbReference type="InterPro" id="IPR050469">
    <property type="entry name" value="Diguanylate_Cyclase"/>
</dbReference>
<proteinExistence type="predicted"/>
<dbReference type="Pfam" id="PF00990">
    <property type="entry name" value="GGDEF"/>
    <property type="match status" value="1"/>
</dbReference>
<name>A0ABV1D1E8_9FIRM</name>
<dbReference type="PROSITE" id="PS50887">
    <property type="entry name" value="GGDEF"/>
    <property type="match status" value="1"/>
</dbReference>
<sequence>MKQSLWEGTDLNIKTSLSKEQLQQENQRLKALSELDGLTGIYNRITIERKINEALAAKHSGAMLLFDLNNFKDVNDQYGHIAGDELLQNVAYILKKTMGNNMVARTGGDEFVIFYPNTLDMEELEQKRQMLQKRLGQIKIKNSKQFTLSASFGDAVYMERDDYIKMFSRADKLLLQNKQALHHVRAPKSQMADRLNKRVEMDTKLIRYDLQESTPVEGAYYLSYEVFQGIYRFLERALCRQGHKDDLKSFYVILFTLTEKEGGILKPEYREQEMLLLKTQIHDSLRRNDVFVQYSSCQYLVLVSDADAAGVELISRRVKERFYGNQPKNTADVILQHSFPLQASETRGSQSDSTAVGMDEAVKKS</sequence>
<accession>A0ABV1D1E8</accession>
<reference evidence="3 4" key="1">
    <citation type="submission" date="2024-03" db="EMBL/GenBank/DDBJ databases">
        <title>Human intestinal bacterial collection.</title>
        <authorList>
            <person name="Pauvert C."/>
            <person name="Hitch T.C.A."/>
            <person name="Clavel T."/>
        </authorList>
    </citation>
    <scope>NUCLEOTIDE SEQUENCE [LARGE SCALE GENOMIC DNA]</scope>
    <source>
        <strain evidence="3 4">CLA-SR-H021</strain>
    </source>
</reference>
<evidence type="ECO:0000313" key="3">
    <source>
        <dbReference type="EMBL" id="MEQ2424211.1"/>
    </source>
</evidence>
<protein>
    <submittedName>
        <fullName evidence="3">GGDEF domain-containing protein</fullName>
        <ecNumber evidence="3">2.7.7.65</ecNumber>
    </submittedName>
</protein>
<dbReference type="RefSeq" id="WP_008719103.1">
    <property type="nucleotide sequence ID" value="NZ_JBBMFM010000010.1"/>
</dbReference>
<dbReference type="CDD" id="cd01949">
    <property type="entry name" value="GGDEF"/>
    <property type="match status" value="1"/>
</dbReference>
<dbReference type="InterPro" id="IPR000160">
    <property type="entry name" value="GGDEF_dom"/>
</dbReference>
<dbReference type="NCBIfam" id="TIGR00254">
    <property type="entry name" value="GGDEF"/>
    <property type="match status" value="1"/>
</dbReference>
<keyword evidence="4" id="KW-1185">Reference proteome</keyword>
<feature type="region of interest" description="Disordered" evidence="1">
    <location>
        <begin position="344"/>
        <end position="365"/>
    </location>
</feature>
<dbReference type="PANTHER" id="PTHR45138:SF9">
    <property type="entry name" value="DIGUANYLATE CYCLASE DGCM-RELATED"/>
    <property type="match status" value="1"/>
</dbReference>
<dbReference type="InterPro" id="IPR029787">
    <property type="entry name" value="Nucleotide_cyclase"/>
</dbReference>
<dbReference type="SMART" id="SM00267">
    <property type="entry name" value="GGDEF"/>
    <property type="match status" value="1"/>
</dbReference>
<dbReference type="Proteomes" id="UP001454086">
    <property type="component" value="Unassembled WGS sequence"/>
</dbReference>
<dbReference type="EC" id="2.7.7.65" evidence="3"/>